<dbReference type="InterPro" id="IPR001509">
    <property type="entry name" value="Epimerase_deHydtase"/>
</dbReference>
<comment type="caution">
    <text evidence="2">The sequence shown here is derived from an EMBL/GenBank/DDBJ whole genome shotgun (WGS) entry which is preliminary data.</text>
</comment>
<evidence type="ECO:0000259" key="1">
    <source>
        <dbReference type="Pfam" id="PF01370"/>
    </source>
</evidence>
<accession>A0A9W6J0A3</accession>
<sequence length="330" mass="34936">MAFAPGMRPVGDKLVTVFGGSGFIGRHVVRALAREGWRIRVAVRNPSLAGHLQPLGGVGQIVAIQANLRFRESVAQAARGSDAVVNLVGILAESGKQSFDAIQGEGPRIVAEAAHAAGAARFVQMSAIGADRESKGRYGRSKAAGEEAALSVYPDAVILRPSVVFGPEDNFFNRFAAMARFSPALPLIGGGRTRFQPVFVGDVARVVALAVGGEAEGGPAPYELGGPKVLTFEEILRYVLKETGRHRMLLNVPFAVARLQAKVLQLLPNAPLTVDQVAMLESDNVVSDEARATGHTLEGLGVSPTPIEAVAPSYLVRFRKAGQFDKVRQA</sequence>
<dbReference type="RefSeq" id="WP_271167330.1">
    <property type="nucleotide sequence ID" value="NZ_BSFI01000004.1"/>
</dbReference>
<feature type="domain" description="NAD-dependent epimerase/dehydratase" evidence="1">
    <location>
        <begin position="15"/>
        <end position="215"/>
    </location>
</feature>
<evidence type="ECO:0000313" key="3">
    <source>
        <dbReference type="Proteomes" id="UP001143372"/>
    </source>
</evidence>
<dbReference type="SUPFAM" id="SSF51735">
    <property type="entry name" value="NAD(P)-binding Rossmann-fold domains"/>
    <property type="match status" value="1"/>
</dbReference>
<name>A0A9W6J0A3_9HYPH</name>
<gene>
    <name evidence="2" type="ORF">GCM10008179_07070</name>
</gene>
<dbReference type="InterPro" id="IPR051207">
    <property type="entry name" value="ComplexI_NDUFA9_subunit"/>
</dbReference>
<dbReference type="GO" id="GO:0044877">
    <property type="term" value="F:protein-containing complex binding"/>
    <property type="evidence" value="ECO:0007669"/>
    <property type="project" value="TreeGrafter"/>
</dbReference>
<dbReference type="FunFam" id="3.40.50.720:FF:000702">
    <property type="entry name" value="NADH dehydrogenase (Ubiquinone)"/>
    <property type="match status" value="1"/>
</dbReference>
<dbReference type="EMBL" id="BSFI01000004">
    <property type="protein sequence ID" value="GLK67069.1"/>
    <property type="molecule type" value="Genomic_DNA"/>
</dbReference>
<dbReference type="AlphaFoldDB" id="A0A9W6J0A3"/>
<dbReference type="CDD" id="cd05271">
    <property type="entry name" value="NDUFA9_like_SDR_a"/>
    <property type="match status" value="1"/>
</dbReference>
<dbReference type="PANTHER" id="PTHR12126">
    <property type="entry name" value="NADH-UBIQUINONE OXIDOREDUCTASE 39 KDA SUBUNIT-RELATED"/>
    <property type="match status" value="1"/>
</dbReference>
<dbReference type="Gene3D" id="3.40.50.720">
    <property type="entry name" value="NAD(P)-binding Rossmann-like Domain"/>
    <property type="match status" value="1"/>
</dbReference>
<organism evidence="2 3">
    <name type="scientific">Hansschlegelia plantiphila</name>
    <dbReference type="NCBI Taxonomy" id="374655"/>
    <lineage>
        <taxon>Bacteria</taxon>
        <taxon>Pseudomonadati</taxon>
        <taxon>Pseudomonadota</taxon>
        <taxon>Alphaproteobacteria</taxon>
        <taxon>Hyphomicrobiales</taxon>
        <taxon>Methylopilaceae</taxon>
        <taxon>Hansschlegelia</taxon>
    </lineage>
</organism>
<keyword evidence="3" id="KW-1185">Reference proteome</keyword>
<evidence type="ECO:0000313" key="2">
    <source>
        <dbReference type="EMBL" id="GLK67069.1"/>
    </source>
</evidence>
<reference evidence="2" key="2">
    <citation type="submission" date="2023-01" db="EMBL/GenBank/DDBJ databases">
        <authorList>
            <person name="Sun Q."/>
            <person name="Evtushenko L."/>
        </authorList>
    </citation>
    <scope>NUCLEOTIDE SEQUENCE</scope>
    <source>
        <strain evidence="2">VKM B-2347</strain>
    </source>
</reference>
<proteinExistence type="predicted"/>
<dbReference type="Pfam" id="PF01370">
    <property type="entry name" value="Epimerase"/>
    <property type="match status" value="1"/>
</dbReference>
<reference evidence="2" key="1">
    <citation type="journal article" date="2014" name="Int. J. Syst. Evol. Microbiol.">
        <title>Complete genome sequence of Corynebacterium casei LMG S-19264T (=DSM 44701T), isolated from a smear-ripened cheese.</title>
        <authorList>
            <consortium name="US DOE Joint Genome Institute (JGI-PGF)"/>
            <person name="Walter F."/>
            <person name="Albersmeier A."/>
            <person name="Kalinowski J."/>
            <person name="Ruckert C."/>
        </authorList>
    </citation>
    <scope>NUCLEOTIDE SEQUENCE</scope>
    <source>
        <strain evidence="2">VKM B-2347</strain>
    </source>
</reference>
<dbReference type="PANTHER" id="PTHR12126:SF11">
    <property type="entry name" value="NADH DEHYDROGENASE [UBIQUINONE] 1 ALPHA SUBCOMPLEX SUBUNIT 9, MITOCHONDRIAL"/>
    <property type="match status" value="1"/>
</dbReference>
<protein>
    <submittedName>
        <fullName evidence="2">3-beta-hydroxy-Delta(5)-steroid dehydrogenase</fullName>
    </submittedName>
</protein>
<dbReference type="InterPro" id="IPR036291">
    <property type="entry name" value="NAD(P)-bd_dom_sf"/>
</dbReference>
<dbReference type="Proteomes" id="UP001143372">
    <property type="component" value="Unassembled WGS sequence"/>
</dbReference>